<organism evidence="2 3">
    <name type="scientific">Armillaria luteobubalina</name>
    <dbReference type="NCBI Taxonomy" id="153913"/>
    <lineage>
        <taxon>Eukaryota</taxon>
        <taxon>Fungi</taxon>
        <taxon>Dikarya</taxon>
        <taxon>Basidiomycota</taxon>
        <taxon>Agaricomycotina</taxon>
        <taxon>Agaricomycetes</taxon>
        <taxon>Agaricomycetidae</taxon>
        <taxon>Agaricales</taxon>
        <taxon>Marasmiineae</taxon>
        <taxon>Physalacriaceae</taxon>
        <taxon>Armillaria</taxon>
    </lineage>
</organism>
<comment type="caution">
    <text evidence="2">The sequence shown here is derived from an EMBL/GenBank/DDBJ whole genome shotgun (WGS) entry which is preliminary data.</text>
</comment>
<reference evidence="2" key="1">
    <citation type="submission" date="2023-06" db="EMBL/GenBank/DDBJ databases">
        <authorList>
            <consortium name="Lawrence Berkeley National Laboratory"/>
            <person name="Ahrendt S."/>
            <person name="Sahu N."/>
            <person name="Indic B."/>
            <person name="Wong-Bajracharya J."/>
            <person name="Merenyi Z."/>
            <person name="Ke H.-M."/>
            <person name="Monk M."/>
            <person name="Kocsube S."/>
            <person name="Drula E."/>
            <person name="Lipzen A."/>
            <person name="Balint B."/>
            <person name="Henrissat B."/>
            <person name="Andreopoulos B."/>
            <person name="Martin F.M."/>
            <person name="Harder C.B."/>
            <person name="Rigling D."/>
            <person name="Ford K.L."/>
            <person name="Foster G.D."/>
            <person name="Pangilinan J."/>
            <person name="Papanicolaou A."/>
            <person name="Barry K."/>
            <person name="LaButti K."/>
            <person name="Viragh M."/>
            <person name="Koriabine M."/>
            <person name="Yan M."/>
            <person name="Riley R."/>
            <person name="Champramary S."/>
            <person name="Plett K.L."/>
            <person name="Tsai I.J."/>
            <person name="Slot J."/>
            <person name="Sipos G."/>
            <person name="Plett J."/>
            <person name="Nagy L.G."/>
            <person name="Grigoriev I.V."/>
        </authorList>
    </citation>
    <scope>NUCLEOTIDE SEQUENCE</scope>
    <source>
        <strain evidence="2">HWK02</strain>
    </source>
</reference>
<name>A0AA39QNB7_9AGAR</name>
<keyword evidence="3" id="KW-1185">Reference proteome</keyword>
<evidence type="ECO:0000313" key="2">
    <source>
        <dbReference type="EMBL" id="KAK0505471.1"/>
    </source>
</evidence>
<feature type="region of interest" description="Disordered" evidence="1">
    <location>
        <begin position="104"/>
        <end position="127"/>
    </location>
</feature>
<proteinExistence type="predicted"/>
<sequence>MGILSATFRYVNAWLKNREDQYNTYRVDTNIYWVVRQKARDMTAKLNTEQEPDDQRLVGEYLDVGDDYCLQVVAGLGPTPPIETAISKDIITIREHDAYLVKSPGDTLPRQYGGDHNPTTKSSRDARRSLLEGTRDYDFLPERAHYQKRVFISPYDRAATTSRELLSNYAAGLDGPCACALCAQSMTIPSRIDDKFARLEEYIIQYHYHKAIIFPGLILADCCYDSVLFADVAGNDACKNSNAVKYGKTFFHHVYAALIEAHKFSSATMGDPPGIRAIRRAIQPCSCIGGAGSAVTAACGAIGVTCMLKDGEDRDVTFLDIVRATRNSELDAMVDGQKRVVAGKCAMLQYTVEGKVLEVENNKKIPPSRFAPMALGRRDL</sequence>
<evidence type="ECO:0000313" key="3">
    <source>
        <dbReference type="Proteomes" id="UP001175228"/>
    </source>
</evidence>
<protein>
    <submittedName>
        <fullName evidence="2">Uncharacterized protein</fullName>
    </submittedName>
</protein>
<dbReference type="EMBL" id="JAUEPU010000002">
    <property type="protein sequence ID" value="KAK0505471.1"/>
    <property type="molecule type" value="Genomic_DNA"/>
</dbReference>
<dbReference type="Proteomes" id="UP001175228">
    <property type="component" value="Unassembled WGS sequence"/>
</dbReference>
<evidence type="ECO:0000256" key="1">
    <source>
        <dbReference type="SAM" id="MobiDB-lite"/>
    </source>
</evidence>
<accession>A0AA39QNB7</accession>
<dbReference type="AlphaFoldDB" id="A0AA39QNB7"/>
<gene>
    <name evidence="2" type="ORF">EDD18DRAFT_1098830</name>
</gene>